<evidence type="ECO:0000259" key="2">
    <source>
        <dbReference type="Pfam" id="PF10110"/>
    </source>
</evidence>
<feature type="transmembrane region" description="Helical" evidence="1">
    <location>
        <begin position="167"/>
        <end position="192"/>
    </location>
</feature>
<keyword evidence="1" id="KW-0472">Membrane</keyword>
<dbReference type="PANTHER" id="PTHR33133">
    <property type="entry name" value="OS08G0107100 PROTEIN-RELATED"/>
    <property type="match status" value="1"/>
</dbReference>
<gene>
    <name evidence="3" type="ORF">ACFO4N_08150</name>
</gene>
<proteinExistence type="predicted"/>
<feature type="transmembrane region" description="Helical" evidence="1">
    <location>
        <begin position="23"/>
        <end position="40"/>
    </location>
</feature>
<feature type="transmembrane region" description="Helical" evidence="1">
    <location>
        <begin position="258"/>
        <end position="280"/>
    </location>
</feature>
<dbReference type="Pfam" id="PF10110">
    <property type="entry name" value="GPDPase_memb"/>
    <property type="match status" value="1"/>
</dbReference>
<sequence>MERRPLSFGEVLDKIFRLVKSRFVPYFTIILFLVGPYYLFKLLGSVAGGTSFFRETRKEASNFITAFLNNLSQEDVSVGIPWPDINAGTVIFSIIAALLAIILIPIAHAAIILATDPTIQGKPDVGASIKRAFSRFWPVFGSTLLFGLIISGMVFGCTLILVTVLNILPAGIALLFLLFYLAALVFIIYFAVRWCFYLPSVVYEKIAPGLGKSWQLTRGNFWRLFGLFIVVFIITAIISGIITSVVNAILGASIVSEIIADLVALVVDMITYVGFAVVYFDLRVRNGNEDLLDLIDSYEDEAPPTPAD</sequence>
<dbReference type="Proteomes" id="UP001596022">
    <property type="component" value="Unassembled WGS sequence"/>
</dbReference>
<evidence type="ECO:0000256" key="1">
    <source>
        <dbReference type="SAM" id="Phobius"/>
    </source>
</evidence>
<dbReference type="InterPro" id="IPR018476">
    <property type="entry name" value="GlyceroP-diester-Pdiesterase_M"/>
</dbReference>
<keyword evidence="4" id="KW-1185">Reference proteome</keyword>
<reference evidence="4" key="1">
    <citation type="journal article" date="2019" name="Int. J. Syst. Evol. Microbiol.">
        <title>The Global Catalogue of Microorganisms (GCM) 10K type strain sequencing project: providing services to taxonomists for standard genome sequencing and annotation.</title>
        <authorList>
            <consortium name="The Broad Institute Genomics Platform"/>
            <consortium name="The Broad Institute Genome Sequencing Center for Infectious Disease"/>
            <person name="Wu L."/>
            <person name="Ma J."/>
        </authorList>
    </citation>
    <scope>NUCLEOTIDE SEQUENCE [LARGE SCALE GENOMIC DNA]</scope>
    <source>
        <strain evidence="4">CGMCC 1.16306</strain>
    </source>
</reference>
<dbReference type="PANTHER" id="PTHR33133:SF1">
    <property type="entry name" value="EXPRESSED PROTEIN-RELATED"/>
    <property type="match status" value="1"/>
</dbReference>
<accession>A0ABV9GP27</accession>
<organism evidence="3 4">
    <name type="scientific">Camelliibacillus cellulosilyticus</name>
    <dbReference type="NCBI Taxonomy" id="2174486"/>
    <lineage>
        <taxon>Bacteria</taxon>
        <taxon>Bacillati</taxon>
        <taxon>Bacillota</taxon>
        <taxon>Bacilli</taxon>
        <taxon>Bacillales</taxon>
        <taxon>Sporolactobacillaceae</taxon>
        <taxon>Camelliibacillus</taxon>
    </lineage>
</organism>
<feature type="transmembrane region" description="Helical" evidence="1">
    <location>
        <begin position="221"/>
        <end position="246"/>
    </location>
</feature>
<name>A0ABV9GP27_9BACL</name>
<keyword evidence="1" id="KW-1133">Transmembrane helix</keyword>
<keyword evidence="1" id="KW-0812">Transmembrane</keyword>
<comment type="caution">
    <text evidence="3">The sequence shown here is derived from an EMBL/GenBank/DDBJ whole genome shotgun (WGS) entry which is preliminary data.</text>
</comment>
<protein>
    <submittedName>
        <fullName evidence="3">Glycerophosphoryl diester phosphodiesterase membrane domain-containing protein</fullName>
    </submittedName>
</protein>
<dbReference type="EMBL" id="JBHSFW010000002">
    <property type="protein sequence ID" value="MFC4618708.1"/>
    <property type="molecule type" value="Genomic_DNA"/>
</dbReference>
<evidence type="ECO:0000313" key="4">
    <source>
        <dbReference type="Proteomes" id="UP001596022"/>
    </source>
</evidence>
<evidence type="ECO:0000313" key="3">
    <source>
        <dbReference type="EMBL" id="MFC4618708.1"/>
    </source>
</evidence>
<dbReference type="RefSeq" id="WP_376845757.1">
    <property type="nucleotide sequence ID" value="NZ_JBHSFW010000002.1"/>
</dbReference>
<feature type="transmembrane region" description="Helical" evidence="1">
    <location>
        <begin position="90"/>
        <end position="115"/>
    </location>
</feature>
<feature type="domain" description="Glycerophosphoryl diester phosphodiesterase membrane" evidence="2">
    <location>
        <begin position="175"/>
        <end position="278"/>
    </location>
</feature>
<feature type="transmembrane region" description="Helical" evidence="1">
    <location>
        <begin position="136"/>
        <end position="161"/>
    </location>
</feature>